<organism evidence="9 10">
    <name type="scientific">Paraburkholderia aromaticivorans</name>
    <dbReference type="NCBI Taxonomy" id="2026199"/>
    <lineage>
        <taxon>Bacteria</taxon>
        <taxon>Pseudomonadati</taxon>
        <taxon>Pseudomonadota</taxon>
        <taxon>Betaproteobacteria</taxon>
        <taxon>Burkholderiales</taxon>
        <taxon>Burkholderiaceae</taxon>
        <taxon>Paraburkholderia</taxon>
    </lineage>
</organism>
<gene>
    <name evidence="9" type="ORF">CJU94_40485</name>
</gene>
<dbReference type="NCBIfam" id="NF038091">
    <property type="entry name" value="T4SS_VirB10"/>
    <property type="match status" value="1"/>
</dbReference>
<geneLocation type="plasmid" evidence="9 10">
    <name>pBN5</name>
</geneLocation>
<keyword evidence="3" id="KW-1003">Cell membrane</keyword>
<dbReference type="RefSeq" id="WP_095424032.1">
    <property type="nucleotide sequence ID" value="NZ_CP022995.1"/>
</dbReference>
<dbReference type="GO" id="GO:0005886">
    <property type="term" value="C:plasma membrane"/>
    <property type="evidence" value="ECO:0007669"/>
    <property type="project" value="UniProtKB-SubCell"/>
</dbReference>
<evidence type="ECO:0000256" key="4">
    <source>
        <dbReference type="ARBA" id="ARBA00022692"/>
    </source>
</evidence>
<evidence type="ECO:0000256" key="1">
    <source>
        <dbReference type="ARBA" id="ARBA00004162"/>
    </source>
</evidence>
<keyword evidence="6 8" id="KW-0472">Membrane</keyword>
<dbReference type="AlphaFoldDB" id="A0A248W140"/>
<feature type="compositionally biased region" description="Low complexity" evidence="7">
    <location>
        <begin position="82"/>
        <end position="106"/>
    </location>
</feature>
<accession>A0A248W140</accession>
<protein>
    <submittedName>
        <fullName evidence="9">Type IV secretion system protein VirB10</fullName>
    </submittedName>
</protein>
<dbReference type="EMBL" id="CP022995">
    <property type="protein sequence ID" value="ASW04422.1"/>
    <property type="molecule type" value="Genomic_DNA"/>
</dbReference>
<evidence type="ECO:0000313" key="9">
    <source>
        <dbReference type="EMBL" id="ASW04422.1"/>
    </source>
</evidence>
<dbReference type="Gene3D" id="2.40.128.260">
    <property type="entry name" value="Type IV secretion system, VirB10/TraB/TrbI"/>
    <property type="match status" value="2"/>
</dbReference>
<sequence length="383" mass="39999">MTDRIDTPESVPDGRQPFVAGPRRSVPGLAAFLLLMVLLALALIGFLAWHALHPKAPDADQAGSKRDQTFAGALPVRHFTETPASAVPTSSPEPASAPATSTNSAAQGQQQASPEELANMRRLGRSQGGSGNAQGAGAQADAGAPPPASPGGSPVQRVSQSSDTLDRATTAARPQAVKATMLAHPSLTVPSGVMIPCGTKTELDTTQPGMVSCQVSSDVYSADGKVKLVDKGAHVDGEISSGIKMGQNRVFVLWTRVRNPDNTLVNIDSPGTNSLGSSGIPGQVDTHFWTRFGGAMFISVFSDVGQALVQLAANRGNSSGGNTNISLDNTSNTGNQLAAEALRATIDIPPTLYDQQGDRVMIYVRRDLDFSDVYTLSMDEPQQ</sequence>
<evidence type="ECO:0000256" key="6">
    <source>
        <dbReference type="ARBA" id="ARBA00023136"/>
    </source>
</evidence>
<keyword evidence="5 8" id="KW-1133">Transmembrane helix</keyword>
<dbReference type="OrthoDB" id="9766860at2"/>
<comment type="similarity">
    <text evidence="2">Belongs to the TrbI/VirB10 family.</text>
</comment>
<evidence type="ECO:0000256" key="3">
    <source>
        <dbReference type="ARBA" id="ARBA00022475"/>
    </source>
</evidence>
<dbReference type="KEGG" id="parb:CJU94_40485"/>
<dbReference type="InterPro" id="IPR005498">
    <property type="entry name" value="T4SS_VirB10/TraB/TrbI"/>
</dbReference>
<name>A0A248W140_9BURK</name>
<evidence type="ECO:0000256" key="8">
    <source>
        <dbReference type="SAM" id="Phobius"/>
    </source>
</evidence>
<evidence type="ECO:0000313" key="10">
    <source>
        <dbReference type="Proteomes" id="UP000215158"/>
    </source>
</evidence>
<dbReference type="InterPro" id="IPR042217">
    <property type="entry name" value="T4SS_VirB10/TrbI"/>
</dbReference>
<dbReference type="InterPro" id="IPR047695">
    <property type="entry name" value="T4SS_VirB10/PtlG"/>
</dbReference>
<dbReference type="Pfam" id="PF03743">
    <property type="entry name" value="TrbI"/>
    <property type="match status" value="1"/>
</dbReference>
<evidence type="ECO:0000256" key="7">
    <source>
        <dbReference type="SAM" id="MobiDB-lite"/>
    </source>
</evidence>
<evidence type="ECO:0000256" key="5">
    <source>
        <dbReference type="ARBA" id="ARBA00022989"/>
    </source>
</evidence>
<comment type="subcellular location">
    <subcellularLocation>
        <location evidence="1">Cell membrane</location>
        <topology evidence="1">Single-pass membrane protein</topology>
    </subcellularLocation>
</comment>
<keyword evidence="9" id="KW-0614">Plasmid</keyword>
<feature type="transmembrane region" description="Helical" evidence="8">
    <location>
        <begin position="29"/>
        <end position="52"/>
    </location>
</feature>
<feature type="region of interest" description="Disordered" evidence="7">
    <location>
        <begin position="1"/>
        <end position="22"/>
    </location>
</feature>
<keyword evidence="10" id="KW-1185">Reference proteome</keyword>
<dbReference type="Proteomes" id="UP000215158">
    <property type="component" value="Plasmid pBN5"/>
</dbReference>
<proteinExistence type="inferred from homology"/>
<reference evidence="9 10" key="1">
    <citation type="submission" date="2017-08" db="EMBL/GenBank/DDBJ databases">
        <title>Identification and genetic characteristics of simultaneous BTEX- and naphthalene-degrading Paraburkholderia sp. BN5 isolated from petroleum-contaminated soil.</title>
        <authorList>
            <person name="Lee Y."/>
            <person name="Jeon C.O."/>
        </authorList>
    </citation>
    <scope>NUCLEOTIDE SEQUENCE [LARGE SCALE GENOMIC DNA]</scope>
    <source>
        <strain evidence="9 10">BN5</strain>
        <plasmid evidence="9 10">pBN5</plasmid>
    </source>
</reference>
<feature type="region of interest" description="Disordered" evidence="7">
    <location>
        <begin position="82"/>
        <end position="173"/>
    </location>
</feature>
<dbReference type="CDD" id="cd16429">
    <property type="entry name" value="VirB10"/>
    <property type="match status" value="1"/>
</dbReference>
<evidence type="ECO:0000256" key="2">
    <source>
        <dbReference type="ARBA" id="ARBA00010265"/>
    </source>
</evidence>
<keyword evidence="4 8" id="KW-0812">Transmembrane</keyword>